<reference evidence="1" key="1">
    <citation type="journal article" date="2023" name="Comput. Struct. Biotechnol. J.">
        <title>Discovery of a novel marine Bacteroidetes with a rich repertoire of carbohydrate-active enzymes.</title>
        <authorList>
            <person name="Chen B."/>
            <person name="Liu G."/>
            <person name="Chen Q."/>
            <person name="Wang H."/>
            <person name="Liu L."/>
            <person name="Tang K."/>
        </authorList>
    </citation>
    <scope>NUCLEOTIDE SEQUENCE</scope>
    <source>
        <strain evidence="1">TK19036</strain>
    </source>
</reference>
<organism evidence="1">
    <name type="scientific">Roseihalotalea indica</name>
    <dbReference type="NCBI Taxonomy" id="2867963"/>
    <lineage>
        <taxon>Bacteria</taxon>
        <taxon>Pseudomonadati</taxon>
        <taxon>Bacteroidota</taxon>
        <taxon>Cytophagia</taxon>
        <taxon>Cytophagales</taxon>
        <taxon>Catalimonadaceae</taxon>
        <taxon>Roseihalotalea</taxon>
    </lineage>
</organism>
<evidence type="ECO:0000313" key="1">
    <source>
        <dbReference type="EMBL" id="WKN37898.1"/>
    </source>
</evidence>
<dbReference type="AlphaFoldDB" id="A0AA49JEC0"/>
<reference evidence="1" key="2">
    <citation type="journal article" date="2024" name="Antonie Van Leeuwenhoek">
        <title>Roseihalotalea indica gen. nov., sp. nov., a halophilic Bacteroidetes from mesopelagic Southwest Indian Ocean with higher carbohydrate metabolic potential.</title>
        <authorList>
            <person name="Chen B."/>
            <person name="Zhang M."/>
            <person name="Lin D."/>
            <person name="Ye J."/>
            <person name="Tang K."/>
        </authorList>
    </citation>
    <scope>NUCLEOTIDE SEQUENCE</scope>
    <source>
        <strain evidence="1">TK19036</strain>
    </source>
</reference>
<name>A0AA49JEC0_9BACT</name>
<accession>A0AA49JEC0</accession>
<sequence length="103" mass="10929">MPSFSGDLSQTNHVGGSGCSIRAIGSGPTKSGKVGIFINDGTSDALLWKYEKAISRSFGSDTNTIINALMRKLPGNFLTQNNPLLICIVKQLNSSGSQSFIIH</sequence>
<dbReference type="EMBL" id="CP120682">
    <property type="protein sequence ID" value="WKN37898.1"/>
    <property type="molecule type" value="Genomic_DNA"/>
</dbReference>
<proteinExistence type="predicted"/>
<protein>
    <submittedName>
        <fullName evidence="1">Uncharacterized protein</fullName>
    </submittedName>
</protein>
<gene>
    <name evidence="1" type="ORF">K4G66_04145</name>
</gene>